<evidence type="ECO:0000256" key="1">
    <source>
        <dbReference type="SAM" id="MobiDB-lite"/>
    </source>
</evidence>
<protein>
    <submittedName>
        <fullName evidence="2">Uncharacterized protein</fullName>
    </submittedName>
</protein>
<keyword evidence="3" id="KW-1185">Reference proteome</keyword>
<evidence type="ECO:0000313" key="3">
    <source>
        <dbReference type="Proteomes" id="UP001201163"/>
    </source>
</evidence>
<proteinExistence type="predicted"/>
<comment type="caution">
    <text evidence="2">The sequence shown here is derived from an EMBL/GenBank/DDBJ whole genome shotgun (WGS) entry which is preliminary data.</text>
</comment>
<dbReference type="Proteomes" id="UP001201163">
    <property type="component" value="Unassembled WGS sequence"/>
</dbReference>
<name>A0AAD4LEA6_9AGAM</name>
<dbReference type="AlphaFoldDB" id="A0AAD4LEA6"/>
<accession>A0AAD4LEA6</accession>
<feature type="region of interest" description="Disordered" evidence="1">
    <location>
        <begin position="41"/>
        <end position="65"/>
    </location>
</feature>
<sequence length="242" mass="25295">MPGLRAQGQGDGQVPLPGLRTLFQPLFVEAVAEAGERLRTAQGRGNPAQGPGPTTGPDTLPAGASRTGVPVVQVTFNVPVFRLPTDARPRQQQQTEAQRPAEQAVEHEPPNPILDGIPNPLRQFIEALDFNPNPNADGPPGGPSPALTGLLGLLFGLGLGTPELHREDPVRAKRLVNGLEEVNTGLVKRMKKIGEGTADGATCAICWDTLLDESPESVEVPTWGAATDRGQGGGATVLACLP</sequence>
<dbReference type="EMBL" id="JAKELL010000039">
    <property type="protein sequence ID" value="KAH8989124.1"/>
    <property type="molecule type" value="Genomic_DNA"/>
</dbReference>
<gene>
    <name evidence="2" type="ORF">EDB92DRAFT_907120</name>
</gene>
<feature type="region of interest" description="Disordered" evidence="1">
    <location>
        <begin position="83"/>
        <end position="113"/>
    </location>
</feature>
<reference evidence="2" key="1">
    <citation type="submission" date="2022-01" db="EMBL/GenBank/DDBJ databases">
        <title>Comparative genomics reveals a dynamic genome evolution in the ectomycorrhizal milk-cap (Lactarius) mushrooms.</title>
        <authorList>
            <consortium name="DOE Joint Genome Institute"/>
            <person name="Lebreton A."/>
            <person name="Tang N."/>
            <person name="Kuo A."/>
            <person name="LaButti K."/>
            <person name="Drula E."/>
            <person name="Barry K."/>
            <person name="Clum A."/>
            <person name="Lipzen A."/>
            <person name="Mousain D."/>
            <person name="Ng V."/>
            <person name="Wang R."/>
            <person name="Wang X."/>
            <person name="Dai Y."/>
            <person name="Henrissat B."/>
            <person name="Grigoriev I.V."/>
            <person name="Guerin-Laguette A."/>
            <person name="Yu F."/>
            <person name="Martin F.M."/>
        </authorList>
    </citation>
    <scope>NUCLEOTIDE SEQUENCE</scope>
    <source>
        <strain evidence="2">QP</strain>
    </source>
</reference>
<organism evidence="2 3">
    <name type="scientific">Lactarius akahatsu</name>
    <dbReference type="NCBI Taxonomy" id="416441"/>
    <lineage>
        <taxon>Eukaryota</taxon>
        <taxon>Fungi</taxon>
        <taxon>Dikarya</taxon>
        <taxon>Basidiomycota</taxon>
        <taxon>Agaricomycotina</taxon>
        <taxon>Agaricomycetes</taxon>
        <taxon>Russulales</taxon>
        <taxon>Russulaceae</taxon>
        <taxon>Lactarius</taxon>
    </lineage>
</organism>
<feature type="compositionally biased region" description="Low complexity" evidence="1">
    <location>
        <begin position="45"/>
        <end position="65"/>
    </location>
</feature>
<evidence type="ECO:0000313" key="2">
    <source>
        <dbReference type="EMBL" id="KAH8989124.1"/>
    </source>
</evidence>